<feature type="transmembrane region" description="Helical" evidence="8">
    <location>
        <begin position="227"/>
        <end position="250"/>
    </location>
</feature>
<evidence type="ECO:0000256" key="8">
    <source>
        <dbReference type="SAM" id="Phobius"/>
    </source>
</evidence>
<comment type="subcellular location">
    <subcellularLocation>
        <location evidence="1">Cell membrane</location>
        <topology evidence="1">Multi-pass membrane protein</topology>
    </subcellularLocation>
</comment>
<reference evidence="10 11" key="1">
    <citation type="submission" date="2023-08" db="EMBL/GenBank/DDBJ databases">
        <title>Nocardioides seae sp. nov., a bacterium isolated from a soil.</title>
        <authorList>
            <person name="Wang X."/>
        </authorList>
    </citation>
    <scope>NUCLEOTIDE SEQUENCE [LARGE SCALE GENOMIC DNA]</scope>
    <source>
        <strain evidence="10 11">YZH12</strain>
    </source>
</reference>
<evidence type="ECO:0000256" key="3">
    <source>
        <dbReference type="ARBA" id="ARBA00022475"/>
    </source>
</evidence>
<evidence type="ECO:0000256" key="1">
    <source>
        <dbReference type="ARBA" id="ARBA00004651"/>
    </source>
</evidence>
<keyword evidence="5 8" id="KW-1133">Transmembrane helix</keyword>
<dbReference type="PANTHER" id="PTHR23513">
    <property type="entry name" value="INTEGRAL MEMBRANE EFFLUX PROTEIN-RELATED"/>
    <property type="match status" value="1"/>
</dbReference>
<dbReference type="InterPro" id="IPR010290">
    <property type="entry name" value="TM_effector"/>
</dbReference>
<feature type="compositionally biased region" description="Basic and acidic residues" evidence="7">
    <location>
        <begin position="446"/>
        <end position="457"/>
    </location>
</feature>
<accession>A0ABU3PYU0</accession>
<dbReference type="InterPro" id="IPR020846">
    <property type="entry name" value="MFS_dom"/>
</dbReference>
<dbReference type="Proteomes" id="UP001268542">
    <property type="component" value="Unassembled WGS sequence"/>
</dbReference>
<dbReference type="SUPFAM" id="SSF103473">
    <property type="entry name" value="MFS general substrate transporter"/>
    <property type="match status" value="1"/>
</dbReference>
<proteinExistence type="predicted"/>
<feature type="transmembrane region" description="Helical" evidence="8">
    <location>
        <begin position="36"/>
        <end position="58"/>
    </location>
</feature>
<dbReference type="InterPro" id="IPR036259">
    <property type="entry name" value="MFS_trans_sf"/>
</dbReference>
<dbReference type="PANTHER" id="PTHR23513:SF11">
    <property type="entry name" value="STAPHYLOFERRIN A TRANSPORTER"/>
    <property type="match status" value="1"/>
</dbReference>
<dbReference type="Pfam" id="PF05977">
    <property type="entry name" value="MFS_3"/>
    <property type="match status" value="1"/>
</dbReference>
<name>A0ABU3PYU0_9ACTN</name>
<protein>
    <submittedName>
        <fullName evidence="10">MFS transporter</fullName>
    </submittedName>
</protein>
<evidence type="ECO:0000259" key="9">
    <source>
        <dbReference type="PROSITE" id="PS50850"/>
    </source>
</evidence>
<dbReference type="PROSITE" id="PS50850">
    <property type="entry name" value="MFS"/>
    <property type="match status" value="1"/>
</dbReference>
<feature type="transmembrane region" description="Helical" evidence="8">
    <location>
        <begin position="377"/>
        <end position="399"/>
    </location>
</feature>
<evidence type="ECO:0000313" key="11">
    <source>
        <dbReference type="Proteomes" id="UP001268542"/>
    </source>
</evidence>
<sequence length="457" mass="47904">MSPTFRALRNPNYRLYAAGGLVSNTGTWMQRIAQDWLVLAVAANGAIALGITTALQFLPILLLSPYAGVIADRFPKRRVLQVTQVMMAVPSAVLGVLALSGTVEVWHVYLLAFVFGIGTAFDAPARQSFVSEIVDEDDLTNAVGLNSASFNAARLVGPALAGVLIALLGGGVTGTGWVILVNAVSYLPVIAVLQRMDARALHSPPRVPRGPGALREGLRYVRGRRDLMLILAVVFFAGTFGLNFSVTSALMVTEVYERDSAAFGLVGSAVAVGSLSGALLAASRATVRLRLVVVAGLVFGVSVVVAGLLPTYWSFVVFAPVLGITALTMITAANTRMQISTEPSLRGRVMALYMTIFMGGTPVGAPLIGWIGSHLGARWTLIVGGAATVLGILVSLAVLGHLKDLRRRVLTPSGGAGSLALRVWDSQAVERAGKQSDTPDLGGSPREVDARPVARGT</sequence>
<feature type="transmembrane region" description="Helical" evidence="8">
    <location>
        <begin position="289"/>
        <end position="309"/>
    </location>
</feature>
<feature type="transmembrane region" description="Helical" evidence="8">
    <location>
        <begin position="349"/>
        <end position="371"/>
    </location>
</feature>
<evidence type="ECO:0000256" key="2">
    <source>
        <dbReference type="ARBA" id="ARBA00022448"/>
    </source>
</evidence>
<keyword evidence="6 8" id="KW-0472">Membrane</keyword>
<keyword evidence="4 8" id="KW-0812">Transmembrane</keyword>
<feature type="transmembrane region" description="Helical" evidence="8">
    <location>
        <begin position="262"/>
        <end position="282"/>
    </location>
</feature>
<dbReference type="EMBL" id="JAVYII010000006">
    <property type="protein sequence ID" value="MDT9594289.1"/>
    <property type="molecule type" value="Genomic_DNA"/>
</dbReference>
<keyword evidence="2" id="KW-0813">Transport</keyword>
<feature type="transmembrane region" description="Helical" evidence="8">
    <location>
        <begin position="79"/>
        <end position="99"/>
    </location>
</feature>
<feature type="region of interest" description="Disordered" evidence="7">
    <location>
        <begin position="430"/>
        <end position="457"/>
    </location>
</feature>
<evidence type="ECO:0000256" key="6">
    <source>
        <dbReference type="ARBA" id="ARBA00023136"/>
    </source>
</evidence>
<organism evidence="10 11">
    <name type="scientific">Nocardioides imazamoxiresistens</name>
    <dbReference type="NCBI Taxonomy" id="3231893"/>
    <lineage>
        <taxon>Bacteria</taxon>
        <taxon>Bacillati</taxon>
        <taxon>Actinomycetota</taxon>
        <taxon>Actinomycetes</taxon>
        <taxon>Propionibacteriales</taxon>
        <taxon>Nocardioidaceae</taxon>
        <taxon>Nocardioides</taxon>
    </lineage>
</organism>
<dbReference type="Gene3D" id="1.20.1250.20">
    <property type="entry name" value="MFS general substrate transporter like domains"/>
    <property type="match status" value="1"/>
</dbReference>
<evidence type="ECO:0000256" key="5">
    <source>
        <dbReference type="ARBA" id="ARBA00022989"/>
    </source>
</evidence>
<dbReference type="RefSeq" id="WP_315733886.1">
    <property type="nucleotide sequence ID" value="NZ_JAVYII010000006.1"/>
</dbReference>
<keyword evidence="3" id="KW-1003">Cell membrane</keyword>
<evidence type="ECO:0000256" key="4">
    <source>
        <dbReference type="ARBA" id="ARBA00022692"/>
    </source>
</evidence>
<evidence type="ECO:0000256" key="7">
    <source>
        <dbReference type="SAM" id="MobiDB-lite"/>
    </source>
</evidence>
<evidence type="ECO:0000313" key="10">
    <source>
        <dbReference type="EMBL" id="MDT9594289.1"/>
    </source>
</evidence>
<dbReference type="CDD" id="cd06173">
    <property type="entry name" value="MFS_MefA_like"/>
    <property type="match status" value="1"/>
</dbReference>
<feature type="transmembrane region" description="Helical" evidence="8">
    <location>
        <begin position="105"/>
        <end position="123"/>
    </location>
</feature>
<feature type="transmembrane region" description="Helical" evidence="8">
    <location>
        <begin position="152"/>
        <end position="170"/>
    </location>
</feature>
<feature type="transmembrane region" description="Helical" evidence="8">
    <location>
        <begin position="315"/>
        <end position="337"/>
    </location>
</feature>
<keyword evidence="11" id="KW-1185">Reference proteome</keyword>
<feature type="domain" description="Major facilitator superfamily (MFS) profile" evidence="9">
    <location>
        <begin position="1"/>
        <end position="403"/>
    </location>
</feature>
<gene>
    <name evidence="10" type="ORF">RDV89_14490</name>
</gene>
<comment type="caution">
    <text evidence="10">The sequence shown here is derived from an EMBL/GenBank/DDBJ whole genome shotgun (WGS) entry which is preliminary data.</text>
</comment>